<feature type="transmembrane region" description="Helical" evidence="1">
    <location>
        <begin position="338"/>
        <end position="356"/>
    </location>
</feature>
<protein>
    <recommendedName>
        <fullName evidence="4">4-amino-4-deoxy-L-arabinose transferase</fullName>
    </recommendedName>
</protein>
<organism evidence="2">
    <name type="scientific">Longilinea arvoryzae</name>
    <dbReference type="NCBI Taxonomy" id="360412"/>
    <lineage>
        <taxon>Bacteria</taxon>
        <taxon>Bacillati</taxon>
        <taxon>Chloroflexota</taxon>
        <taxon>Anaerolineae</taxon>
        <taxon>Anaerolineales</taxon>
        <taxon>Anaerolineaceae</taxon>
        <taxon>Longilinea</taxon>
    </lineage>
</organism>
<dbReference type="AlphaFoldDB" id="A0A0S7BHV2"/>
<dbReference type="EMBL" id="DF967972">
    <property type="protein sequence ID" value="GAP14736.1"/>
    <property type="molecule type" value="Genomic_DNA"/>
</dbReference>
<feature type="transmembrane region" description="Helical" evidence="1">
    <location>
        <begin position="98"/>
        <end position="125"/>
    </location>
</feature>
<keyword evidence="1" id="KW-0812">Transmembrane</keyword>
<accession>A0A0S7BHV2</accession>
<feature type="transmembrane region" description="Helical" evidence="1">
    <location>
        <begin position="390"/>
        <end position="411"/>
    </location>
</feature>
<reference evidence="2" key="1">
    <citation type="submission" date="2015-07" db="EMBL/GenBank/DDBJ databases">
        <title>Draft Genome Sequences of Anaerolinea thermolimosa IMO-1, Bellilinea caldifistulae GOMI-1, Leptolinea tardivitalis YMTK-2, Levilinea saccharolytica KIBI-1,Longilinea arvoryzae KOME-1, Previously Described as Members of the Anaerolineaceae (Chloroflexi).</title>
        <authorList>
            <person name="Sekiguchi Y."/>
            <person name="Ohashi A."/>
            <person name="Matsuura N."/>
            <person name="Tourlousse M.D."/>
        </authorList>
    </citation>
    <scope>NUCLEOTIDE SEQUENCE [LARGE SCALE GENOMIC DNA]</scope>
    <source>
        <strain evidence="2">KOME-1</strain>
    </source>
</reference>
<evidence type="ECO:0008006" key="4">
    <source>
        <dbReference type="Google" id="ProtNLM"/>
    </source>
</evidence>
<name>A0A0S7BHV2_9CHLR</name>
<feature type="transmembrane region" description="Helical" evidence="1">
    <location>
        <begin position="12"/>
        <end position="30"/>
    </location>
</feature>
<feature type="transmembrane region" description="Helical" evidence="1">
    <location>
        <begin position="176"/>
        <end position="200"/>
    </location>
</feature>
<feature type="transmembrane region" description="Helical" evidence="1">
    <location>
        <begin position="268"/>
        <end position="287"/>
    </location>
</feature>
<dbReference type="STRING" id="360412.LARV_02511"/>
<evidence type="ECO:0000313" key="3">
    <source>
        <dbReference type="Proteomes" id="UP000055060"/>
    </source>
</evidence>
<dbReference type="RefSeq" id="WP_075073970.1">
    <property type="nucleotide sequence ID" value="NZ_DF967972.1"/>
</dbReference>
<keyword evidence="1" id="KW-1133">Transmembrane helix</keyword>
<evidence type="ECO:0000256" key="1">
    <source>
        <dbReference type="SAM" id="Phobius"/>
    </source>
</evidence>
<evidence type="ECO:0000313" key="2">
    <source>
        <dbReference type="EMBL" id="GAP14736.1"/>
    </source>
</evidence>
<dbReference type="OrthoDB" id="155036at2"/>
<gene>
    <name evidence="2" type="ORF">LARV_02511</name>
</gene>
<keyword evidence="1" id="KW-0472">Membrane</keyword>
<feature type="transmembrane region" description="Helical" evidence="1">
    <location>
        <begin position="312"/>
        <end position="331"/>
    </location>
</feature>
<dbReference type="Proteomes" id="UP000055060">
    <property type="component" value="Unassembled WGS sequence"/>
</dbReference>
<proteinExistence type="predicted"/>
<feature type="transmembrane region" description="Helical" evidence="1">
    <location>
        <begin position="362"/>
        <end position="378"/>
    </location>
</feature>
<sequence>MPVRESRPLKRWLWGFALLTILATTLPYLIGFARQGSGWEFSGFVFGVEDGNSYIAKMLAGSAGDWLFRTPYTNQPQNGFLGFLPYILLGKLAGGKALHLQLVVLFHLFRAVGIVLYVFATYDFCRLFLRDERWQRWAVALATFGGGLGWLSIFGLKSGGYEQLPLEFYSPETFGFLGVFGLPHLAVARALLLWGLAGFLKQTGEKPFLNGLKSGIYWLILGFMQPLTILSVWAVIGAGLALDWIRVRTRRRPKVEIQLGLSRWYGQAWTACGMVLVSSPMVIYNYLSFSLDPFLKGWSQQNLILSPPPTDYLLAFGVALPLAVWGMFKALKSGEWIWSFPVAWVLIFPLLAYFPYPLQRRLPEGVWVAWIILAIYAIDGIKRKWQRPALAVLASGFLSTLLFYSGSIWAVSTPAEPLFQPMAKTAAYEYLAEKVTPFSTVLSTYRIGNSLPAWAPVRVVIGHGPESINLAALEPQVDAFFSKGETDSQRIAFLKDQGVQYVLSEANDPDQGSETLDKLATLRAIYSKDGYTIYQVQDTQ</sequence>
<keyword evidence="3" id="KW-1185">Reference proteome</keyword>
<feature type="transmembrane region" description="Helical" evidence="1">
    <location>
        <begin position="137"/>
        <end position="156"/>
    </location>
</feature>